<dbReference type="EMBL" id="AP014800">
    <property type="protein sequence ID" value="BAQ67235.1"/>
    <property type="molecule type" value="Genomic_DNA"/>
</dbReference>
<dbReference type="KEGG" id="rsu:NHU_00063"/>
<protein>
    <submittedName>
        <fullName evidence="1">NUDIX hydrolase</fullName>
    </submittedName>
</protein>
<gene>
    <name evidence="1" type="ORF">NHU_00063</name>
</gene>
<name>A0A0D6AXA8_RHOSU</name>
<reference evidence="1 2" key="1">
    <citation type="submission" date="2015-02" db="EMBL/GenBank/DDBJ databases">
        <title>Genome sequene of Rhodovulum sulfidophilum DSM 2351.</title>
        <authorList>
            <person name="Nagao N."/>
        </authorList>
    </citation>
    <scope>NUCLEOTIDE SEQUENCE [LARGE SCALE GENOMIC DNA]</scope>
    <source>
        <strain evidence="1 2">DSM 2351</strain>
    </source>
</reference>
<dbReference type="PATRIC" id="fig|35806.4.peg.63"/>
<sequence length="244" mass="27486">MSASPNYRFNRSPQFSVNHIAEYFATTNATQRTKAIRAAKFPKKVEVASYVQIRKPLKQALSKPNFDRDGLEFLIDRLDDKARRESGYHRDEALRCSRAVRAFQATFNPKSFSRLTISPSPKMISTRVEGVKLNVSLDAQVTETKEDVTYTGGIVLLFAFSADRGSLKERLVTTSGLVLWALEGGQMEPLARLCMAADLAEHEIVKASVSHARFRERVAESCKEIAARWDDVEPPADYDGPEWR</sequence>
<evidence type="ECO:0000313" key="2">
    <source>
        <dbReference type="Proteomes" id="UP000064912"/>
    </source>
</evidence>
<dbReference type="Proteomes" id="UP000064912">
    <property type="component" value="Chromosome"/>
</dbReference>
<organism evidence="1 2">
    <name type="scientific">Rhodovulum sulfidophilum</name>
    <name type="common">Rhodobacter sulfidophilus</name>
    <dbReference type="NCBI Taxonomy" id="35806"/>
    <lineage>
        <taxon>Bacteria</taxon>
        <taxon>Pseudomonadati</taxon>
        <taxon>Pseudomonadota</taxon>
        <taxon>Alphaproteobacteria</taxon>
        <taxon>Rhodobacterales</taxon>
        <taxon>Paracoccaceae</taxon>
        <taxon>Rhodovulum</taxon>
    </lineage>
</organism>
<proteinExistence type="predicted"/>
<evidence type="ECO:0000313" key="1">
    <source>
        <dbReference type="EMBL" id="BAQ67235.1"/>
    </source>
</evidence>
<dbReference type="AlphaFoldDB" id="A0A0D6AXA8"/>
<keyword evidence="1" id="KW-0378">Hydrolase</keyword>
<accession>A0A0D6AXA8</accession>
<dbReference type="GO" id="GO:0016787">
    <property type="term" value="F:hydrolase activity"/>
    <property type="evidence" value="ECO:0007669"/>
    <property type="project" value="UniProtKB-KW"/>
</dbReference>